<dbReference type="AlphaFoldDB" id="W0F0U9"/>
<feature type="domain" description="Lipid/polyisoprenoid-binding YceI-like" evidence="2">
    <location>
        <begin position="22"/>
        <end position="187"/>
    </location>
</feature>
<feature type="chain" id="PRO_5004787897" description="Lipid/polyisoprenoid-binding YceI-like domain-containing protein" evidence="1">
    <location>
        <begin position="20"/>
        <end position="192"/>
    </location>
</feature>
<evidence type="ECO:0000259" key="2">
    <source>
        <dbReference type="SMART" id="SM00867"/>
    </source>
</evidence>
<name>W0F0U9_9BACT</name>
<keyword evidence="4" id="KW-1185">Reference proteome</keyword>
<evidence type="ECO:0000256" key="1">
    <source>
        <dbReference type="SAM" id="SignalP"/>
    </source>
</evidence>
<dbReference type="Pfam" id="PF04264">
    <property type="entry name" value="YceI"/>
    <property type="match status" value="1"/>
</dbReference>
<dbReference type="PANTHER" id="PTHR34406">
    <property type="entry name" value="PROTEIN YCEI"/>
    <property type="match status" value="1"/>
</dbReference>
<dbReference type="STRING" id="929713.NIASO_10435"/>
<dbReference type="RefSeq" id="WP_008585372.1">
    <property type="nucleotide sequence ID" value="NZ_CP007035.1"/>
</dbReference>
<dbReference type="KEGG" id="nso:NIASO_10435"/>
<dbReference type="InterPro" id="IPR007372">
    <property type="entry name" value="Lipid/polyisoprenoid-bd_YceI"/>
</dbReference>
<feature type="signal peptide" evidence="1">
    <location>
        <begin position="1"/>
        <end position="19"/>
    </location>
</feature>
<reference evidence="3 4" key="1">
    <citation type="submission" date="2013-12" db="EMBL/GenBank/DDBJ databases">
        <authorList>
            <consortium name="DOE Joint Genome Institute"/>
            <person name="Eisen J."/>
            <person name="Huntemann M."/>
            <person name="Han J."/>
            <person name="Chen A."/>
            <person name="Kyrpides N."/>
            <person name="Mavromatis K."/>
            <person name="Markowitz V."/>
            <person name="Palaniappan K."/>
            <person name="Ivanova N."/>
            <person name="Schaumberg A."/>
            <person name="Pati A."/>
            <person name="Liolios K."/>
            <person name="Nordberg H.P."/>
            <person name="Cantor M.N."/>
            <person name="Hua S.X."/>
            <person name="Woyke T."/>
        </authorList>
    </citation>
    <scope>NUCLEOTIDE SEQUENCE [LARGE SCALE GENOMIC DNA]</scope>
    <source>
        <strain evidence="4">DSM 19437</strain>
    </source>
</reference>
<evidence type="ECO:0000313" key="3">
    <source>
        <dbReference type="EMBL" id="AHF15458.1"/>
    </source>
</evidence>
<keyword evidence="1" id="KW-0732">Signal</keyword>
<dbReference type="EMBL" id="CP007035">
    <property type="protein sequence ID" value="AHF15458.1"/>
    <property type="molecule type" value="Genomic_DNA"/>
</dbReference>
<dbReference type="SMART" id="SM00867">
    <property type="entry name" value="YceI"/>
    <property type="match status" value="1"/>
</dbReference>
<dbReference type="Gene3D" id="2.40.128.110">
    <property type="entry name" value="Lipid/polyisoprenoid-binding, YceI-like"/>
    <property type="match status" value="1"/>
</dbReference>
<dbReference type="PANTHER" id="PTHR34406:SF1">
    <property type="entry name" value="PROTEIN YCEI"/>
    <property type="match status" value="1"/>
</dbReference>
<dbReference type="eggNOG" id="COG2353">
    <property type="taxonomic scope" value="Bacteria"/>
</dbReference>
<dbReference type="HOGENOM" id="CLU_071003_3_0_10"/>
<protein>
    <recommendedName>
        <fullName evidence="2">Lipid/polyisoprenoid-binding YceI-like domain-containing protein</fullName>
    </recommendedName>
</protein>
<dbReference type="OrthoDB" id="9811006at2"/>
<dbReference type="InterPro" id="IPR036761">
    <property type="entry name" value="TTHA0802/YceI-like_sf"/>
</dbReference>
<dbReference type="SUPFAM" id="SSF101874">
    <property type="entry name" value="YceI-like"/>
    <property type="match status" value="1"/>
</dbReference>
<dbReference type="Proteomes" id="UP000003586">
    <property type="component" value="Chromosome"/>
</dbReference>
<evidence type="ECO:0000313" key="4">
    <source>
        <dbReference type="Proteomes" id="UP000003586"/>
    </source>
</evidence>
<proteinExistence type="predicted"/>
<accession>W0F0U9</accession>
<organism evidence="3 4">
    <name type="scientific">Niabella soli DSM 19437</name>
    <dbReference type="NCBI Taxonomy" id="929713"/>
    <lineage>
        <taxon>Bacteria</taxon>
        <taxon>Pseudomonadati</taxon>
        <taxon>Bacteroidota</taxon>
        <taxon>Chitinophagia</taxon>
        <taxon>Chitinophagales</taxon>
        <taxon>Chitinophagaceae</taxon>
        <taxon>Niabella</taxon>
    </lineage>
</organism>
<gene>
    <name evidence="3" type="ORF">NIASO_10435</name>
</gene>
<sequence length="192" mass="21682">MKKIFLFLALTAMSFQLFAQKNWAPDPMHSFVTFTIKHMGISFVTGKFDQFSGELVAAKEDFSDAKINFTVQTSSINTGVDMRNNHLKTADFFDAEKYPEMKFVSTSFKKKAGNQYTLTGKLTIKDVTKPVVLAVTYGGKTKNQMGNEVIGFQTEMKLNRFDYHISYDPTGKAVAKEADVKIYLELQPKKKA</sequence>